<dbReference type="PROSITE" id="PS50294">
    <property type="entry name" value="WD_REPEATS_REGION"/>
    <property type="match status" value="1"/>
</dbReference>
<dbReference type="Proteomes" id="UP000011014">
    <property type="component" value="Unassembled WGS sequence"/>
</dbReference>
<organism evidence="2">
    <name type="scientific">Oikopleura dioica</name>
    <name type="common">Tunicate</name>
    <dbReference type="NCBI Taxonomy" id="34765"/>
    <lineage>
        <taxon>Eukaryota</taxon>
        <taxon>Metazoa</taxon>
        <taxon>Chordata</taxon>
        <taxon>Tunicata</taxon>
        <taxon>Appendicularia</taxon>
        <taxon>Copelata</taxon>
        <taxon>Oikopleuridae</taxon>
        <taxon>Oikopleura</taxon>
    </lineage>
</organism>
<dbReference type="GO" id="GO:0006261">
    <property type="term" value="P:DNA-templated DNA replication"/>
    <property type="evidence" value="ECO:0007669"/>
    <property type="project" value="TreeGrafter"/>
</dbReference>
<dbReference type="SUPFAM" id="SSF50978">
    <property type="entry name" value="WD40 repeat-like"/>
    <property type="match status" value="1"/>
</dbReference>
<dbReference type="InterPro" id="IPR001680">
    <property type="entry name" value="WD40_rpt"/>
</dbReference>
<dbReference type="Pfam" id="PF00400">
    <property type="entry name" value="WD40"/>
    <property type="match status" value="1"/>
</dbReference>
<name>E4YXF0_OIKDI</name>
<dbReference type="PROSITE" id="PS50082">
    <property type="entry name" value="WD_REPEATS_2"/>
    <property type="match status" value="1"/>
</dbReference>
<dbReference type="InterPro" id="IPR036322">
    <property type="entry name" value="WD40_repeat_dom_sf"/>
</dbReference>
<accession>E4YXF0</accession>
<reference evidence="2" key="1">
    <citation type="journal article" date="2010" name="Science">
        <title>Plasticity of animal genome architecture unmasked by rapid evolution of a pelagic tunicate.</title>
        <authorList>
            <person name="Denoeud F."/>
            <person name="Henriet S."/>
            <person name="Mungpakdee S."/>
            <person name="Aury J.M."/>
            <person name="Da Silva C."/>
            <person name="Brinkmann H."/>
            <person name="Mikhaleva J."/>
            <person name="Olsen L.C."/>
            <person name="Jubin C."/>
            <person name="Canestro C."/>
            <person name="Bouquet J.M."/>
            <person name="Danks G."/>
            <person name="Poulain J."/>
            <person name="Campsteijn C."/>
            <person name="Adamski M."/>
            <person name="Cross I."/>
            <person name="Yadetie F."/>
            <person name="Muffato M."/>
            <person name="Louis A."/>
            <person name="Butcher S."/>
            <person name="Tsagkogeorga G."/>
            <person name="Konrad A."/>
            <person name="Singh S."/>
            <person name="Jensen M.F."/>
            <person name="Cong E.H."/>
            <person name="Eikeseth-Otteraa H."/>
            <person name="Noel B."/>
            <person name="Anthouard V."/>
            <person name="Porcel B.M."/>
            <person name="Kachouri-Lafond R."/>
            <person name="Nishino A."/>
            <person name="Ugolini M."/>
            <person name="Chourrout P."/>
            <person name="Nishida H."/>
            <person name="Aasland R."/>
            <person name="Huzurbazar S."/>
            <person name="Westhof E."/>
            <person name="Delsuc F."/>
            <person name="Lehrach H."/>
            <person name="Reinhardt R."/>
            <person name="Weissenbach J."/>
            <person name="Roy S.W."/>
            <person name="Artiguenave F."/>
            <person name="Postlethwait J.H."/>
            <person name="Manak J.R."/>
            <person name="Thompson E.M."/>
            <person name="Jaillon O."/>
            <person name="Du Pasquier L."/>
            <person name="Boudinot P."/>
            <person name="Liberles D.A."/>
            <person name="Volff J.N."/>
            <person name="Philippe H."/>
            <person name="Lenhard B."/>
            <person name="Roest Crollius H."/>
            <person name="Wincker P."/>
            <person name="Chourrout D."/>
        </authorList>
    </citation>
    <scope>NUCLEOTIDE SEQUENCE [LARGE SCALE GENOMIC DNA]</scope>
</reference>
<sequence length="95" mass="10544">MVLAEENYNLFRFTCDIGCISSLKTENGFQAVAGAGDFKIKWKNTENETEVILEGHAAPILDVALDPRGELVASSSCDGDFRLWNIETKESVFQK</sequence>
<gene>
    <name evidence="2" type="ORF">GSOID_T00022108001</name>
</gene>
<dbReference type="Gene3D" id="2.130.10.10">
    <property type="entry name" value="YVTN repeat-like/Quinoprotein amine dehydrogenase"/>
    <property type="match status" value="1"/>
</dbReference>
<dbReference type="SMART" id="SM00320">
    <property type="entry name" value="WD40"/>
    <property type="match status" value="1"/>
</dbReference>
<dbReference type="PANTHER" id="PTHR19932:SF10">
    <property type="entry name" value="WD REPEAT AND HMG-BOX DNA-BINDING PROTEIN 1"/>
    <property type="match status" value="1"/>
</dbReference>
<evidence type="ECO:0000313" key="2">
    <source>
        <dbReference type="EMBL" id="CBY40133.1"/>
    </source>
</evidence>
<protein>
    <submittedName>
        <fullName evidence="2">Uncharacterized protein</fullName>
    </submittedName>
</protein>
<evidence type="ECO:0000256" key="1">
    <source>
        <dbReference type="PROSITE-ProRule" id="PRU00221"/>
    </source>
</evidence>
<dbReference type="GO" id="GO:0003682">
    <property type="term" value="F:chromatin binding"/>
    <property type="evidence" value="ECO:0007669"/>
    <property type="project" value="TreeGrafter"/>
</dbReference>
<dbReference type="InterPro" id="IPR015943">
    <property type="entry name" value="WD40/YVTN_repeat-like_dom_sf"/>
</dbReference>
<dbReference type="AlphaFoldDB" id="E4YXF0"/>
<dbReference type="EMBL" id="FN655787">
    <property type="protein sequence ID" value="CBY40133.1"/>
    <property type="molecule type" value="Genomic_DNA"/>
</dbReference>
<keyword evidence="1" id="KW-0853">WD repeat</keyword>
<dbReference type="GO" id="GO:0043596">
    <property type="term" value="C:nuclear replication fork"/>
    <property type="evidence" value="ECO:0007669"/>
    <property type="project" value="TreeGrafter"/>
</dbReference>
<proteinExistence type="predicted"/>
<feature type="repeat" description="WD" evidence="1">
    <location>
        <begin position="53"/>
        <end position="94"/>
    </location>
</feature>
<dbReference type="PANTHER" id="PTHR19932">
    <property type="entry name" value="WD REPEAT AND HMG-BOX DNA BINDING PROTEIN"/>
    <property type="match status" value="1"/>
</dbReference>
<dbReference type="GO" id="GO:0006281">
    <property type="term" value="P:DNA repair"/>
    <property type="evidence" value="ECO:0007669"/>
    <property type="project" value="TreeGrafter"/>
</dbReference>
<dbReference type="GO" id="GO:0000278">
    <property type="term" value="P:mitotic cell cycle"/>
    <property type="evidence" value="ECO:0007669"/>
    <property type="project" value="TreeGrafter"/>
</dbReference>